<evidence type="ECO:0000256" key="10">
    <source>
        <dbReference type="SAM" id="Coils"/>
    </source>
</evidence>
<evidence type="ECO:0000313" key="13">
    <source>
        <dbReference type="EMBL" id="KAL0408846.1"/>
    </source>
</evidence>
<dbReference type="GO" id="GO:0006357">
    <property type="term" value="P:regulation of transcription by RNA polymerase II"/>
    <property type="evidence" value="ECO:0007669"/>
    <property type="project" value="TreeGrafter"/>
</dbReference>
<dbReference type="GO" id="GO:0000978">
    <property type="term" value="F:RNA polymerase II cis-regulatory region sequence-specific DNA binding"/>
    <property type="evidence" value="ECO:0007669"/>
    <property type="project" value="TreeGrafter"/>
</dbReference>
<evidence type="ECO:0000259" key="12">
    <source>
        <dbReference type="SMART" id="SM00415"/>
    </source>
</evidence>
<reference evidence="13" key="2">
    <citation type="journal article" date="2024" name="Plant">
        <title>Genomic evolution and insights into agronomic trait innovations of Sesamum species.</title>
        <authorList>
            <person name="Miao H."/>
            <person name="Wang L."/>
            <person name="Qu L."/>
            <person name="Liu H."/>
            <person name="Sun Y."/>
            <person name="Le M."/>
            <person name="Wang Q."/>
            <person name="Wei S."/>
            <person name="Zheng Y."/>
            <person name="Lin W."/>
            <person name="Duan Y."/>
            <person name="Cao H."/>
            <person name="Xiong S."/>
            <person name="Wang X."/>
            <person name="Wei L."/>
            <person name="Li C."/>
            <person name="Ma Q."/>
            <person name="Ju M."/>
            <person name="Zhao R."/>
            <person name="Li G."/>
            <person name="Mu C."/>
            <person name="Tian Q."/>
            <person name="Mei H."/>
            <person name="Zhang T."/>
            <person name="Gao T."/>
            <person name="Zhang H."/>
        </authorList>
    </citation>
    <scope>NUCLEOTIDE SEQUENCE</scope>
    <source>
        <strain evidence="13">G02</strain>
    </source>
</reference>
<keyword evidence="6" id="KW-0238">DNA-binding</keyword>
<evidence type="ECO:0000256" key="9">
    <source>
        <dbReference type="RuleBase" id="RU004020"/>
    </source>
</evidence>
<dbReference type="InterPro" id="IPR000232">
    <property type="entry name" value="HSF_DNA-bd"/>
</dbReference>
<evidence type="ECO:0000256" key="4">
    <source>
        <dbReference type="ARBA" id="ARBA00023015"/>
    </source>
</evidence>
<dbReference type="InterPro" id="IPR036388">
    <property type="entry name" value="WH-like_DNA-bd_sf"/>
</dbReference>
<keyword evidence="5" id="KW-0346">Stress response</keyword>
<dbReference type="FunFam" id="1.10.10.10:FF:000037">
    <property type="entry name" value="Heat stress transcription factor B-4"/>
    <property type="match status" value="1"/>
</dbReference>
<evidence type="ECO:0000256" key="7">
    <source>
        <dbReference type="ARBA" id="ARBA00023163"/>
    </source>
</evidence>
<keyword evidence="7" id="KW-0804">Transcription</keyword>
<dbReference type="Gene3D" id="1.10.10.10">
    <property type="entry name" value="Winged helix-like DNA-binding domain superfamily/Winged helix DNA-binding domain"/>
    <property type="match status" value="1"/>
</dbReference>
<evidence type="ECO:0000256" key="6">
    <source>
        <dbReference type="ARBA" id="ARBA00023125"/>
    </source>
</evidence>
<dbReference type="AlphaFoldDB" id="A0AAW2TV49"/>
<dbReference type="EMBL" id="JACGWJ010000007">
    <property type="protein sequence ID" value="KAL0408846.1"/>
    <property type="molecule type" value="Genomic_DNA"/>
</dbReference>
<dbReference type="Pfam" id="PF00447">
    <property type="entry name" value="HSF_DNA-bind"/>
    <property type="match status" value="1"/>
</dbReference>
<dbReference type="InterPro" id="IPR036390">
    <property type="entry name" value="WH_DNA-bd_sf"/>
</dbReference>
<evidence type="ECO:0000256" key="3">
    <source>
        <dbReference type="ARBA" id="ARBA00022553"/>
    </source>
</evidence>
<evidence type="ECO:0000256" key="2">
    <source>
        <dbReference type="ARBA" id="ARBA00011233"/>
    </source>
</evidence>
<evidence type="ECO:0000256" key="11">
    <source>
        <dbReference type="SAM" id="MobiDB-lite"/>
    </source>
</evidence>
<gene>
    <name evidence="13" type="ORF">Sradi_1819000</name>
</gene>
<proteinExistence type="inferred from homology"/>
<keyword evidence="8" id="KW-0539">Nucleus</keyword>
<keyword evidence="3" id="KW-0597">Phosphoprotein</keyword>
<evidence type="ECO:0000256" key="1">
    <source>
        <dbReference type="ARBA" id="ARBA00004123"/>
    </source>
</evidence>
<accession>A0AAW2TV49</accession>
<dbReference type="GO" id="GO:0003700">
    <property type="term" value="F:DNA-binding transcription factor activity"/>
    <property type="evidence" value="ECO:0007669"/>
    <property type="project" value="InterPro"/>
</dbReference>
<dbReference type="PANTHER" id="PTHR10015:SF332">
    <property type="entry name" value="HEAT STRESS TRANSCRIPTION FACTOR C-1"/>
    <property type="match status" value="1"/>
</dbReference>
<organism evidence="13">
    <name type="scientific">Sesamum radiatum</name>
    <name type="common">Black benniseed</name>
    <dbReference type="NCBI Taxonomy" id="300843"/>
    <lineage>
        <taxon>Eukaryota</taxon>
        <taxon>Viridiplantae</taxon>
        <taxon>Streptophyta</taxon>
        <taxon>Embryophyta</taxon>
        <taxon>Tracheophyta</taxon>
        <taxon>Spermatophyta</taxon>
        <taxon>Magnoliopsida</taxon>
        <taxon>eudicotyledons</taxon>
        <taxon>Gunneridae</taxon>
        <taxon>Pentapetalae</taxon>
        <taxon>asterids</taxon>
        <taxon>lamiids</taxon>
        <taxon>Lamiales</taxon>
        <taxon>Pedaliaceae</taxon>
        <taxon>Sesamum</taxon>
    </lineage>
</organism>
<feature type="domain" description="HSF-type DNA-binding" evidence="12">
    <location>
        <begin position="10"/>
        <end position="140"/>
    </location>
</feature>
<dbReference type="GO" id="GO:0005634">
    <property type="term" value="C:nucleus"/>
    <property type="evidence" value="ECO:0007669"/>
    <property type="project" value="UniProtKB-SubCell"/>
</dbReference>
<dbReference type="SMART" id="SM00415">
    <property type="entry name" value="HSF"/>
    <property type="match status" value="1"/>
</dbReference>
<feature type="coiled-coil region" evidence="10">
    <location>
        <begin position="152"/>
        <end position="193"/>
    </location>
</feature>
<dbReference type="SUPFAM" id="SSF46785">
    <property type="entry name" value="Winged helix' DNA-binding domain"/>
    <property type="match status" value="1"/>
</dbReference>
<name>A0AAW2TV49_SESRA</name>
<dbReference type="GO" id="GO:0034605">
    <property type="term" value="P:cellular response to heat"/>
    <property type="evidence" value="ECO:0007669"/>
    <property type="project" value="TreeGrafter"/>
</dbReference>
<reference evidence="13" key="1">
    <citation type="submission" date="2020-06" db="EMBL/GenBank/DDBJ databases">
        <authorList>
            <person name="Li T."/>
            <person name="Hu X."/>
            <person name="Zhang T."/>
            <person name="Song X."/>
            <person name="Zhang H."/>
            <person name="Dai N."/>
            <person name="Sheng W."/>
            <person name="Hou X."/>
            <person name="Wei L."/>
        </authorList>
    </citation>
    <scope>NUCLEOTIDE SEQUENCE</scope>
    <source>
        <strain evidence="13">G02</strain>
        <tissue evidence="13">Leaf</tissue>
    </source>
</reference>
<keyword evidence="4" id="KW-0805">Transcription regulation</keyword>
<keyword evidence="10" id="KW-0175">Coiled coil</keyword>
<evidence type="ECO:0000256" key="5">
    <source>
        <dbReference type="ARBA" id="ARBA00023016"/>
    </source>
</evidence>
<comment type="caution">
    <text evidence="13">The sequence shown here is derived from an EMBL/GenBank/DDBJ whole genome shotgun (WGS) entry which is preliminary data.</text>
</comment>
<dbReference type="PRINTS" id="PR00056">
    <property type="entry name" value="HSFDOMAIN"/>
</dbReference>
<feature type="region of interest" description="Disordered" evidence="11">
    <location>
        <begin position="243"/>
        <end position="266"/>
    </location>
</feature>
<sequence length="371" mass="42197">MEVNASNNNIIAPFVMKTYQMVNDPTTDGLITWGRANNSFIVVEPLDFSERILPAYFKHHNFSSFVRQLNTYWTLTFLSFERIETPIQGPEIWAGGLNPVRAATVIAIWVFRKVDPDKWEFANEWFLRGQIQLLSNIVRRKHAGKAYTSHLKHEDDEDEEQLMMEIAKLKQEQKSLEQELESMNRRLEATERRPQQMMTFLCKVVEDPEILPRMMLEKVKMRRLTSSSGEKKRKVMISTASLNSLSSSSIKSEEDQEPISSSDGNLDVDSYCQSSPSVEITSPEWLLCQRQSTTLPPMLRQEQYGNSYPDHSTSSPLLSSSGEYGGFVVFPPPVNSISGYYNNINGRVATNYGEDVSPPPPYPFSLLGGGF</sequence>
<comment type="similarity">
    <text evidence="9">Belongs to the HSF family.</text>
</comment>
<evidence type="ECO:0000256" key="8">
    <source>
        <dbReference type="ARBA" id="ARBA00023242"/>
    </source>
</evidence>
<protein>
    <submittedName>
        <fullName evidence="13">Heat stress transcription factor C-1</fullName>
    </submittedName>
</protein>
<dbReference type="PANTHER" id="PTHR10015">
    <property type="entry name" value="HEAT SHOCK TRANSCRIPTION FACTOR"/>
    <property type="match status" value="1"/>
</dbReference>
<comment type="subcellular location">
    <subcellularLocation>
        <location evidence="1">Nucleus</location>
    </subcellularLocation>
</comment>
<comment type="subunit">
    <text evidence="2">Homotrimer.</text>
</comment>